<dbReference type="EMBL" id="CM042060">
    <property type="protein sequence ID" value="KAI3678404.1"/>
    <property type="molecule type" value="Genomic_DNA"/>
</dbReference>
<comment type="caution">
    <text evidence="1">The sequence shown here is derived from an EMBL/GenBank/DDBJ whole genome shotgun (WGS) entry which is preliminary data.</text>
</comment>
<sequence>MKDERRRSSQVDVIRSINLSISVSSSTEKLSFRYLIQPKSLVFGFFNNREARFSVSSITERFGIRFLHQPKKVVFGPYFLQPKSILILFSMSLQSQVYKNELIMSLETDTCLPVLINENEYSQWRDRFINFLERKQNGDYMVRALTYPPFERPVKIIPATANTEQSTILKPIDEYNEEESLKYNGERIAKSNLILALPNHIYKRVDCYKNNLMLMWTHLEKIMLGSVVKKTIIQQTVSVESNEQKVKKLESENFELKRNLSDLEKQLVANKVEFESEKKIFSKKFSDFSKKCYEEKKSFELKCIKLSQQISDFEKVLILEREKFEKEKKAIEQKNVGFFKELSGQRTDSEKEFEEERLIFENEIKKLTSKLSELSATGLKEQKTKSEFKTKIDLLEKERDIFASKIKDLEKSISSSNHKYVSSKRSINSFNQIRRTNLFFDEYLDGSDYYPRRKSFKNEKLVWMKKSVKDDKTDELKEKNSCVHVHKAKKNKTPNVQDPHLNVKKMASKHNSLGPVPHRSKRPYSCMLASDGY</sequence>
<dbReference type="Proteomes" id="UP001055879">
    <property type="component" value="Linkage Group LG14"/>
</dbReference>
<reference evidence="2" key="1">
    <citation type="journal article" date="2022" name="Mol. Ecol. Resour.">
        <title>The genomes of chicory, endive, great burdock and yacon provide insights into Asteraceae palaeo-polyploidization history and plant inulin production.</title>
        <authorList>
            <person name="Fan W."/>
            <person name="Wang S."/>
            <person name="Wang H."/>
            <person name="Wang A."/>
            <person name="Jiang F."/>
            <person name="Liu H."/>
            <person name="Zhao H."/>
            <person name="Xu D."/>
            <person name="Zhang Y."/>
        </authorList>
    </citation>
    <scope>NUCLEOTIDE SEQUENCE [LARGE SCALE GENOMIC DNA]</scope>
    <source>
        <strain evidence="2">cv. Niubang</strain>
    </source>
</reference>
<evidence type="ECO:0000313" key="1">
    <source>
        <dbReference type="EMBL" id="KAI3678404.1"/>
    </source>
</evidence>
<organism evidence="1 2">
    <name type="scientific">Arctium lappa</name>
    <name type="common">Greater burdock</name>
    <name type="synonym">Lappa major</name>
    <dbReference type="NCBI Taxonomy" id="4217"/>
    <lineage>
        <taxon>Eukaryota</taxon>
        <taxon>Viridiplantae</taxon>
        <taxon>Streptophyta</taxon>
        <taxon>Embryophyta</taxon>
        <taxon>Tracheophyta</taxon>
        <taxon>Spermatophyta</taxon>
        <taxon>Magnoliopsida</taxon>
        <taxon>eudicotyledons</taxon>
        <taxon>Gunneridae</taxon>
        <taxon>Pentapetalae</taxon>
        <taxon>asterids</taxon>
        <taxon>campanulids</taxon>
        <taxon>Asterales</taxon>
        <taxon>Asteraceae</taxon>
        <taxon>Carduoideae</taxon>
        <taxon>Cardueae</taxon>
        <taxon>Arctiinae</taxon>
        <taxon>Arctium</taxon>
    </lineage>
</organism>
<evidence type="ECO:0000313" key="2">
    <source>
        <dbReference type="Proteomes" id="UP001055879"/>
    </source>
</evidence>
<keyword evidence="2" id="KW-1185">Reference proteome</keyword>
<accession>A0ACB8Y7U5</accession>
<reference evidence="1 2" key="2">
    <citation type="journal article" date="2022" name="Mol. Ecol. Resour.">
        <title>The genomes of chicory, endive, great burdock and yacon provide insights into Asteraceae paleo-polyploidization history and plant inulin production.</title>
        <authorList>
            <person name="Fan W."/>
            <person name="Wang S."/>
            <person name="Wang H."/>
            <person name="Wang A."/>
            <person name="Jiang F."/>
            <person name="Liu H."/>
            <person name="Zhao H."/>
            <person name="Xu D."/>
            <person name="Zhang Y."/>
        </authorList>
    </citation>
    <scope>NUCLEOTIDE SEQUENCE [LARGE SCALE GENOMIC DNA]</scope>
    <source>
        <strain evidence="2">cv. Niubang</strain>
    </source>
</reference>
<name>A0ACB8Y7U5_ARCLA</name>
<gene>
    <name evidence="1" type="ORF">L6452_37695</name>
</gene>
<protein>
    <submittedName>
        <fullName evidence="1">Uncharacterized protein</fullName>
    </submittedName>
</protein>
<proteinExistence type="predicted"/>